<protein>
    <submittedName>
        <fullName evidence="9">Putative transcriptional regulatory protein</fullName>
    </submittedName>
</protein>
<evidence type="ECO:0000256" key="3">
    <source>
        <dbReference type="ARBA" id="ARBA00023125"/>
    </source>
</evidence>
<accession>A0A093V8Z0</accession>
<dbReference type="eggNOG" id="ENOG502QYNS">
    <property type="taxonomic scope" value="Eukaryota"/>
</dbReference>
<keyword evidence="5" id="KW-0539">Nucleus</keyword>
<evidence type="ECO:0000259" key="8">
    <source>
        <dbReference type="PROSITE" id="PS50048"/>
    </source>
</evidence>
<keyword evidence="3" id="KW-0238">DNA-binding</keyword>
<dbReference type="SMART" id="SM00906">
    <property type="entry name" value="Fungal_trans"/>
    <property type="match status" value="1"/>
</dbReference>
<dbReference type="InterPro" id="IPR001138">
    <property type="entry name" value="Zn2Cys6_DnaBD"/>
</dbReference>
<organism evidence="9">
    <name type="scientific">Talaromyces marneffei PM1</name>
    <dbReference type="NCBI Taxonomy" id="1077442"/>
    <lineage>
        <taxon>Eukaryota</taxon>
        <taxon>Fungi</taxon>
        <taxon>Dikarya</taxon>
        <taxon>Ascomycota</taxon>
        <taxon>Pezizomycotina</taxon>
        <taxon>Eurotiomycetes</taxon>
        <taxon>Eurotiomycetidae</taxon>
        <taxon>Eurotiales</taxon>
        <taxon>Trichocomaceae</taxon>
        <taxon>Talaromyces</taxon>
        <taxon>Talaromyces sect. Talaromyces</taxon>
    </lineage>
</organism>
<evidence type="ECO:0000256" key="6">
    <source>
        <dbReference type="SAM" id="Coils"/>
    </source>
</evidence>
<reference evidence="9" key="1">
    <citation type="journal article" date="2014" name="PLoS Genet.">
        <title>Signature Gene Expression Reveals Novel Clues to the Molecular Mechanisms of Dimorphic Transition in Penicillium marneffei.</title>
        <authorList>
            <person name="Yang E."/>
            <person name="Wang G."/>
            <person name="Cai J."/>
            <person name="Woo P.C."/>
            <person name="Lau S.K."/>
            <person name="Yuen K.-Y."/>
            <person name="Chow W.-N."/>
            <person name="Lin X."/>
        </authorList>
    </citation>
    <scope>NUCLEOTIDE SEQUENCE [LARGE SCALE GENOMIC DNA]</scope>
    <source>
        <strain evidence="9">PM1</strain>
    </source>
</reference>
<keyword evidence="1" id="KW-0479">Metal-binding</keyword>
<dbReference type="InterPro" id="IPR036864">
    <property type="entry name" value="Zn2-C6_fun-type_DNA-bd_sf"/>
</dbReference>
<dbReference type="SUPFAM" id="SSF57701">
    <property type="entry name" value="Zn2/Cys6 DNA-binding domain"/>
    <property type="match status" value="1"/>
</dbReference>
<dbReference type="CDD" id="cd00067">
    <property type="entry name" value="GAL4"/>
    <property type="match status" value="1"/>
</dbReference>
<dbReference type="AlphaFoldDB" id="A0A093V8Z0"/>
<sequence>MNPYAPTISASNQTHMYDSGSSMASSLSPQTSLPPPSALASAPPSRPSSGLQMAYLLHPPAQQGPTLPIPTSSPYTHSYDSGTGSPADRSSVLTDGNGSLPDAPSLAPHLGSAAGQPQQKRAYRQRRKDPSCDACRERKVKCDASESSSCTECSNRKVRCQFTKETNRRMSSIKQVQDLEKQLSSTKQQLQQLRSGVMKADNVMDIEFDISGQPVLKLPDVGGRPVRQNRPPVSQDFSRVRANVRTYGAGIVKVPPPYRQVLPSSFITDNGPALPSKPLADRLLAQYHAYVHSVLPIIHWPSFTAEYEKVYQRGTLRGSLREWAAVLFGVLACGVMHSLEPNKKQDAQAYLLVSQTILDMWLDDFTLDQARVSLLISIVLYEMNSRSSSWVWLGSAVRVAQDIGLHIESGPWSTVEREMRRRLWWGIYAWDRLLSLELGKPISIHDQDCDVDLPCPVDEQFIAEGARLPEGSNTNSLLATIHVVRSIGQLTKTLRSPVVSPATLEIFDRHFNACLATFPVHFHPKSDSLLDPSSLAPIIYLQNARFVLHRHNISPYCPADVRFPALDHCLMIAQDTARVLSRCMHSPPPVAPTSAYGGARSDWQTSLASSASTLLCTHIWRCLLILIFKEDFAAASVCVQACKVISDHRIAMASCGRYVAFFLRILLDRLRRNDSTPIDRDEEMLAYVSGDMQSTTTGSWIWQGSETGTQLENVPSQSSPYASSAASGAGRASNETEWEGWDWIDGTLQYLAGELRQRSYDRRDVPPVRIAAPAPHKIEESTGSTSRSSAPNSRMTIANII</sequence>
<dbReference type="Gene3D" id="4.10.240.10">
    <property type="entry name" value="Zn(2)-C6 fungal-type DNA-binding domain"/>
    <property type="match status" value="1"/>
</dbReference>
<dbReference type="InterPro" id="IPR050987">
    <property type="entry name" value="AtrR-like"/>
</dbReference>
<feature type="region of interest" description="Disordered" evidence="7">
    <location>
        <begin position="710"/>
        <end position="729"/>
    </location>
</feature>
<feature type="compositionally biased region" description="Low complexity" evidence="7">
    <location>
        <begin position="38"/>
        <end position="51"/>
    </location>
</feature>
<evidence type="ECO:0000256" key="5">
    <source>
        <dbReference type="ARBA" id="ARBA00023242"/>
    </source>
</evidence>
<keyword evidence="4" id="KW-0804">Transcription</keyword>
<dbReference type="HOGENOM" id="CLU_007604_0_0_1"/>
<feature type="compositionally biased region" description="Polar residues" evidence="7">
    <location>
        <begin position="781"/>
        <end position="801"/>
    </location>
</feature>
<feature type="coiled-coil region" evidence="6">
    <location>
        <begin position="169"/>
        <end position="196"/>
    </location>
</feature>
<feature type="region of interest" description="Disordered" evidence="7">
    <location>
        <begin position="1"/>
        <end position="130"/>
    </location>
</feature>
<dbReference type="GO" id="GO:0003677">
    <property type="term" value="F:DNA binding"/>
    <property type="evidence" value="ECO:0007669"/>
    <property type="project" value="UniProtKB-KW"/>
</dbReference>
<feature type="domain" description="Zn(2)-C6 fungal-type" evidence="8">
    <location>
        <begin position="131"/>
        <end position="162"/>
    </location>
</feature>
<comment type="caution">
    <text evidence="9">The sequence shown here is derived from an EMBL/GenBank/DDBJ whole genome shotgun (WGS) entry which is preliminary data.</text>
</comment>
<dbReference type="PANTHER" id="PTHR46910:SF1">
    <property type="entry name" value="MISCELLANEOUS ZN(II)2CYS6 TRANSCRIPTION FACTOR (EUROFUNG)-RELATED"/>
    <property type="match status" value="1"/>
</dbReference>
<gene>
    <name evidence="9" type="ORF">GQ26_0191730</name>
</gene>
<dbReference type="GO" id="GO:0008270">
    <property type="term" value="F:zinc ion binding"/>
    <property type="evidence" value="ECO:0007669"/>
    <property type="project" value="InterPro"/>
</dbReference>
<keyword evidence="2" id="KW-0805">Transcription regulation</keyword>
<dbReference type="CDD" id="cd12148">
    <property type="entry name" value="fungal_TF_MHR"/>
    <property type="match status" value="1"/>
</dbReference>
<dbReference type="EMBL" id="JPOX01000019">
    <property type="protein sequence ID" value="KFX46449.1"/>
    <property type="molecule type" value="Genomic_DNA"/>
</dbReference>
<dbReference type="PROSITE" id="PS50048">
    <property type="entry name" value="ZN2_CY6_FUNGAL_2"/>
    <property type="match status" value="1"/>
</dbReference>
<feature type="compositionally biased region" description="Polar residues" evidence="7">
    <location>
        <begin position="8"/>
        <end position="23"/>
    </location>
</feature>
<dbReference type="PROSITE" id="PS00463">
    <property type="entry name" value="ZN2_CY6_FUNGAL_1"/>
    <property type="match status" value="1"/>
</dbReference>
<keyword evidence="6" id="KW-0175">Coiled coil</keyword>
<evidence type="ECO:0000256" key="2">
    <source>
        <dbReference type="ARBA" id="ARBA00023015"/>
    </source>
</evidence>
<dbReference type="InterPro" id="IPR007219">
    <property type="entry name" value="XnlR_reg_dom"/>
</dbReference>
<proteinExistence type="predicted"/>
<evidence type="ECO:0000256" key="7">
    <source>
        <dbReference type="SAM" id="MobiDB-lite"/>
    </source>
</evidence>
<evidence type="ECO:0000256" key="4">
    <source>
        <dbReference type="ARBA" id="ARBA00023163"/>
    </source>
</evidence>
<feature type="region of interest" description="Disordered" evidence="7">
    <location>
        <begin position="771"/>
        <end position="801"/>
    </location>
</feature>
<evidence type="ECO:0000313" key="9">
    <source>
        <dbReference type="EMBL" id="KFX46449.1"/>
    </source>
</evidence>
<evidence type="ECO:0000256" key="1">
    <source>
        <dbReference type="ARBA" id="ARBA00022723"/>
    </source>
</evidence>
<feature type="compositionally biased region" description="Low complexity" evidence="7">
    <location>
        <begin position="715"/>
        <end position="729"/>
    </location>
</feature>
<dbReference type="SMART" id="SM00066">
    <property type="entry name" value="GAL4"/>
    <property type="match status" value="1"/>
</dbReference>
<feature type="compositionally biased region" description="Polar residues" evidence="7">
    <location>
        <begin position="63"/>
        <end position="84"/>
    </location>
</feature>
<dbReference type="Pfam" id="PF00172">
    <property type="entry name" value="Zn_clus"/>
    <property type="match status" value="1"/>
</dbReference>
<dbReference type="GO" id="GO:0006351">
    <property type="term" value="P:DNA-templated transcription"/>
    <property type="evidence" value="ECO:0007669"/>
    <property type="project" value="InterPro"/>
</dbReference>
<dbReference type="PANTHER" id="PTHR46910">
    <property type="entry name" value="TRANSCRIPTION FACTOR PDR1"/>
    <property type="match status" value="1"/>
</dbReference>
<dbReference type="GO" id="GO:0000981">
    <property type="term" value="F:DNA-binding transcription factor activity, RNA polymerase II-specific"/>
    <property type="evidence" value="ECO:0007669"/>
    <property type="project" value="InterPro"/>
</dbReference>
<dbReference type="Pfam" id="PF04082">
    <property type="entry name" value="Fungal_trans"/>
    <property type="match status" value="1"/>
</dbReference>
<name>A0A093V8Z0_TALMA</name>